<organism evidence="2 3">
    <name type="scientific">Actinocorallia herbida</name>
    <dbReference type="NCBI Taxonomy" id="58109"/>
    <lineage>
        <taxon>Bacteria</taxon>
        <taxon>Bacillati</taxon>
        <taxon>Actinomycetota</taxon>
        <taxon>Actinomycetes</taxon>
        <taxon>Streptosporangiales</taxon>
        <taxon>Thermomonosporaceae</taxon>
        <taxon>Actinocorallia</taxon>
    </lineage>
</organism>
<dbReference type="EMBL" id="RJKE01000001">
    <property type="protein sequence ID" value="ROO89576.1"/>
    <property type="molecule type" value="Genomic_DNA"/>
</dbReference>
<evidence type="ECO:0000313" key="2">
    <source>
        <dbReference type="EMBL" id="ROO89576.1"/>
    </source>
</evidence>
<feature type="compositionally biased region" description="Basic and acidic residues" evidence="1">
    <location>
        <begin position="59"/>
        <end position="69"/>
    </location>
</feature>
<name>A0A3N1D7U8_9ACTN</name>
<accession>A0A3N1D7U8</accession>
<evidence type="ECO:0000313" key="3">
    <source>
        <dbReference type="Proteomes" id="UP000272400"/>
    </source>
</evidence>
<gene>
    <name evidence="2" type="ORF">EDD29_7275</name>
</gene>
<keyword evidence="3" id="KW-1185">Reference proteome</keyword>
<protein>
    <submittedName>
        <fullName evidence="2">Uncharacterized protein</fullName>
    </submittedName>
</protein>
<sequence length="75" mass="8216">MLVVIGTCLLALAGLVAYVLALLGARSENKPTDLPGTAPNWRAAYARRVMGVYVRRPKPAPEHTDRRDLTTTGRR</sequence>
<dbReference type="AlphaFoldDB" id="A0A3N1D7U8"/>
<dbReference type="RefSeq" id="WP_123668648.1">
    <property type="nucleotide sequence ID" value="NZ_RJKE01000001.1"/>
</dbReference>
<reference evidence="2 3" key="1">
    <citation type="submission" date="2018-11" db="EMBL/GenBank/DDBJ databases">
        <title>Sequencing the genomes of 1000 actinobacteria strains.</title>
        <authorList>
            <person name="Klenk H.-P."/>
        </authorList>
    </citation>
    <scope>NUCLEOTIDE SEQUENCE [LARGE SCALE GENOMIC DNA]</scope>
    <source>
        <strain evidence="2 3">DSM 44254</strain>
    </source>
</reference>
<dbReference type="Proteomes" id="UP000272400">
    <property type="component" value="Unassembled WGS sequence"/>
</dbReference>
<comment type="caution">
    <text evidence="2">The sequence shown here is derived from an EMBL/GenBank/DDBJ whole genome shotgun (WGS) entry which is preliminary data.</text>
</comment>
<feature type="region of interest" description="Disordered" evidence="1">
    <location>
        <begin position="56"/>
        <end position="75"/>
    </location>
</feature>
<evidence type="ECO:0000256" key="1">
    <source>
        <dbReference type="SAM" id="MobiDB-lite"/>
    </source>
</evidence>
<proteinExistence type="predicted"/>